<feature type="signal peptide" evidence="2">
    <location>
        <begin position="1"/>
        <end position="25"/>
    </location>
</feature>
<reference evidence="4" key="1">
    <citation type="submission" date="2022-08" db="EMBL/GenBank/DDBJ databases">
        <title>Complete genome sequence of 14 non-tuberculosis mycobacteria type-strains.</title>
        <authorList>
            <person name="Igarashi Y."/>
            <person name="Osugi A."/>
            <person name="Mitarai S."/>
        </authorList>
    </citation>
    <scope>NUCLEOTIDE SEQUENCE</scope>
    <source>
        <strain evidence="4">DSM 45575</strain>
    </source>
</reference>
<feature type="domain" description="DUF4185" evidence="3">
    <location>
        <begin position="147"/>
        <end position="474"/>
    </location>
</feature>
<protein>
    <submittedName>
        <fullName evidence="4">DUF4185 domain-containing protein</fullName>
    </submittedName>
</protein>
<evidence type="ECO:0000313" key="4">
    <source>
        <dbReference type="EMBL" id="ULN53945.1"/>
    </source>
</evidence>
<evidence type="ECO:0000256" key="1">
    <source>
        <dbReference type="SAM" id="MobiDB-lite"/>
    </source>
</evidence>
<organism evidence="4 5">
    <name type="scientific">Mycolicibacillus parakoreensis</name>
    <dbReference type="NCBI Taxonomy" id="1069221"/>
    <lineage>
        <taxon>Bacteria</taxon>
        <taxon>Bacillati</taxon>
        <taxon>Actinomycetota</taxon>
        <taxon>Actinomycetes</taxon>
        <taxon>Mycobacteriales</taxon>
        <taxon>Mycobacteriaceae</taxon>
        <taxon>Mycolicibacillus</taxon>
    </lineage>
</organism>
<keyword evidence="5" id="KW-1185">Reference proteome</keyword>
<evidence type="ECO:0000256" key="2">
    <source>
        <dbReference type="SAM" id="SignalP"/>
    </source>
</evidence>
<name>A0ABY3U477_9MYCO</name>
<accession>A0ABY3U477</accession>
<dbReference type="Proteomes" id="UP001055200">
    <property type="component" value="Chromosome"/>
</dbReference>
<evidence type="ECO:0000259" key="3">
    <source>
        <dbReference type="Pfam" id="PF13810"/>
    </source>
</evidence>
<sequence length="478" mass="51555">MTRYRRLACAVLVATMVPVIPIVFAAPAQADPCSPGVMPAPQSRMLPQQAPQQRRPAARLPVAHLPIGRKPAAPGTVPPDPYEGVMRPSAAVLPDGSTYPIPADPATAEPPPGITPAAAAPRAAAAPAAVAAGEAQVVGWLTGPQTDSYHRFTISGADLGIPWDNGGAGGRRQILMAFGDTFGDCGIPGQEWRKNTLFRSADADLSDGITVPDPQYGNPLAGSPVSAQRPNFSRQIIASLNLVQNEVTIIPTAAIAVDATQYINFMSISAWGQPGSWSTNFSAVAVSNDNGETWTVPQSSIRPSMFFAVPSVFFVWGEQNFQQNAYLRRDGYVYQYGTTPGRGGSVFLARVNENEITNRWAYEFYTPFGWLKWFSFLAIQVVADRTSELSVAYSEHLGKFVMLYTNTFNNVVMRTADAPEGPWSSTTTLVQSAKMNTGIYAPYIHPWSPAITGTGDALYFTLSQWSDYSVALMRVDLP</sequence>
<gene>
    <name evidence="4" type="ORF">MIU77_06535</name>
</gene>
<dbReference type="Pfam" id="PF13810">
    <property type="entry name" value="DUF4185"/>
    <property type="match status" value="1"/>
</dbReference>
<evidence type="ECO:0000313" key="5">
    <source>
        <dbReference type="Proteomes" id="UP001055200"/>
    </source>
</evidence>
<feature type="region of interest" description="Disordered" evidence="1">
    <location>
        <begin position="98"/>
        <end position="120"/>
    </location>
</feature>
<keyword evidence="2" id="KW-0732">Signal</keyword>
<feature type="chain" id="PRO_5046486003" evidence="2">
    <location>
        <begin position="26"/>
        <end position="478"/>
    </location>
</feature>
<dbReference type="InterPro" id="IPR025442">
    <property type="entry name" value="DUF4185"/>
</dbReference>
<dbReference type="RefSeq" id="WP_240172188.1">
    <property type="nucleotide sequence ID" value="NZ_CP092365.1"/>
</dbReference>
<dbReference type="EMBL" id="CP092365">
    <property type="protein sequence ID" value="ULN53945.1"/>
    <property type="molecule type" value="Genomic_DNA"/>
</dbReference>
<proteinExistence type="predicted"/>